<dbReference type="GO" id="GO:1990904">
    <property type="term" value="C:ribonucleoprotein complex"/>
    <property type="evidence" value="ECO:0007669"/>
    <property type="project" value="UniProtKB-KW"/>
</dbReference>
<feature type="compositionally biased region" description="Low complexity" evidence="4">
    <location>
        <begin position="45"/>
        <end position="59"/>
    </location>
</feature>
<dbReference type="InterPro" id="IPR001648">
    <property type="entry name" value="Ribosomal_bS18"/>
</dbReference>
<keyword evidence="2" id="KW-0687">Ribonucleoprotein</keyword>
<dbReference type="InterPro" id="IPR036870">
    <property type="entry name" value="Ribosomal_bS18_sf"/>
</dbReference>
<accession>A0A0A1TMT0</accession>
<reference evidence="5 6" key="1">
    <citation type="journal article" date="2015" name="Genome Announc.">
        <title>Draft Genome Sequence and Gene Annotation of the Entomopathogenic Fungus Verticillium hemipterigenum.</title>
        <authorList>
            <person name="Horn F."/>
            <person name="Habel A."/>
            <person name="Scharf D.H."/>
            <person name="Dworschak J."/>
            <person name="Brakhage A.A."/>
            <person name="Guthke R."/>
            <person name="Hertweck C."/>
            <person name="Linde J."/>
        </authorList>
    </citation>
    <scope>NUCLEOTIDE SEQUENCE [LARGE SCALE GENOMIC DNA]</scope>
</reference>
<dbReference type="Gene3D" id="4.10.640.10">
    <property type="entry name" value="Ribosomal protein S18"/>
    <property type="match status" value="1"/>
</dbReference>
<protein>
    <recommendedName>
        <fullName evidence="3">Small ribosomal subunit protein bS18m</fullName>
    </recommendedName>
</protein>
<evidence type="ECO:0000313" key="5">
    <source>
        <dbReference type="EMBL" id="CEJ91652.1"/>
    </source>
</evidence>
<evidence type="ECO:0000256" key="2">
    <source>
        <dbReference type="ARBA" id="ARBA00023274"/>
    </source>
</evidence>
<dbReference type="Pfam" id="PF01084">
    <property type="entry name" value="Ribosomal_S18"/>
    <property type="match status" value="1"/>
</dbReference>
<dbReference type="Proteomes" id="UP000039046">
    <property type="component" value="Unassembled WGS sequence"/>
</dbReference>
<dbReference type="HOGENOM" id="CLU_082177_0_0_1"/>
<evidence type="ECO:0000256" key="1">
    <source>
        <dbReference type="ARBA" id="ARBA00022980"/>
    </source>
</evidence>
<feature type="region of interest" description="Disordered" evidence="4">
    <location>
        <begin position="28"/>
        <end position="59"/>
    </location>
</feature>
<proteinExistence type="predicted"/>
<evidence type="ECO:0000313" key="6">
    <source>
        <dbReference type="Proteomes" id="UP000039046"/>
    </source>
</evidence>
<gene>
    <name evidence="5" type="ORF">VHEMI07352</name>
</gene>
<dbReference type="SUPFAM" id="SSF46911">
    <property type="entry name" value="Ribosomal protein S18"/>
    <property type="match status" value="1"/>
</dbReference>
<dbReference type="GO" id="GO:0006412">
    <property type="term" value="P:translation"/>
    <property type="evidence" value="ECO:0007669"/>
    <property type="project" value="InterPro"/>
</dbReference>
<dbReference type="GO" id="GO:0005840">
    <property type="term" value="C:ribosome"/>
    <property type="evidence" value="ECO:0007669"/>
    <property type="project" value="UniProtKB-KW"/>
</dbReference>
<organism evidence="5 6">
    <name type="scientific">[Torrubiella] hemipterigena</name>
    <dbReference type="NCBI Taxonomy" id="1531966"/>
    <lineage>
        <taxon>Eukaryota</taxon>
        <taxon>Fungi</taxon>
        <taxon>Dikarya</taxon>
        <taxon>Ascomycota</taxon>
        <taxon>Pezizomycotina</taxon>
        <taxon>Sordariomycetes</taxon>
        <taxon>Hypocreomycetidae</taxon>
        <taxon>Hypocreales</taxon>
        <taxon>Clavicipitaceae</taxon>
        <taxon>Clavicipitaceae incertae sedis</taxon>
        <taxon>'Torrubiella' clade</taxon>
    </lineage>
</organism>
<keyword evidence="1 5" id="KW-0689">Ribosomal protein</keyword>
<keyword evidence="6" id="KW-1185">Reference proteome</keyword>
<dbReference type="STRING" id="1531966.A0A0A1TMT0"/>
<dbReference type="EMBL" id="CDHN01000004">
    <property type="protein sequence ID" value="CEJ91652.1"/>
    <property type="molecule type" value="Genomic_DNA"/>
</dbReference>
<name>A0A0A1TMT0_9HYPO</name>
<dbReference type="GO" id="GO:0003735">
    <property type="term" value="F:structural constituent of ribosome"/>
    <property type="evidence" value="ECO:0007669"/>
    <property type="project" value="InterPro"/>
</dbReference>
<evidence type="ECO:0000256" key="4">
    <source>
        <dbReference type="SAM" id="MobiDB-lite"/>
    </source>
</evidence>
<dbReference type="AlphaFoldDB" id="A0A0A1TMT0"/>
<sequence length="234" mass="26355">MPPRLLSTPCAFSKVANISNSITRTFTSTAAVASPPREPPHPHRPTTASATTPTSSTSSLLSIDDRANAAAAASQNAFQPKGTVANRMMTRFKDKANSALREKQSQLDFLRNRKISDDYLKQMPRRWAAGDVYSPHDMSPVEMQKWRRRSGRRTDVIDALGIRPLDMYKNFSLVQEFTNAAGQISHPSVTQLRPVNQRKVAKMIRRIQGMGIYPTIHDHPELIRNEFFPEKGRR</sequence>
<evidence type="ECO:0000256" key="3">
    <source>
        <dbReference type="ARBA" id="ARBA00035264"/>
    </source>
</evidence>